<name>A0A6M8AYT6_9ACTO</name>
<gene>
    <name evidence="3" type="ORF">HPC72_02910</name>
</gene>
<protein>
    <recommendedName>
        <fullName evidence="2">Transposase IS204/IS1001/IS1096/IS1165 DDE domain-containing protein</fullName>
    </recommendedName>
</protein>
<dbReference type="Pfam" id="PF01610">
    <property type="entry name" value="DDE_Tnp_ISL3"/>
    <property type="match status" value="1"/>
</dbReference>
<evidence type="ECO:0000259" key="2">
    <source>
        <dbReference type="Pfam" id="PF01610"/>
    </source>
</evidence>
<keyword evidence="4" id="KW-1185">Reference proteome</keyword>
<sequence length="217" mass="23086">MCGATRARATSASPRSSTRPQCARAPESGTLISASAPGTAPCAREHRGRPTSPTWSHGRSKQALTTWTSPQAWPEGIEAIAMEGFTGLKTSTTQQMADAAPVLGPFHVARQAGHAPTSAASASSTAAWPRLPAQRPLRKARPIPRPDTDLITPSPRSKRIDTPATSLNQKSRLSAGRASGASSRAPPGPAPRAITSRTRRREACRWEESRQLDRSRS</sequence>
<accession>A0A6M8AYT6</accession>
<dbReference type="EMBL" id="CP053642">
    <property type="protein sequence ID" value="QKD79344.1"/>
    <property type="molecule type" value="Genomic_DNA"/>
</dbReference>
<organism evidence="3 4">
    <name type="scientific">Actinomyces marmotae</name>
    <dbReference type="NCBI Taxonomy" id="2737173"/>
    <lineage>
        <taxon>Bacteria</taxon>
        <taxon>Bacillati</taxon>
        <taxon>Actinomycetota</taxon>
        <taxon>Actinomycetes</taxon>
        <taxon>Actinomycetales</taxon>
        <taxon>Actinomycetaceae</taxon>
        <taxon>Actinomyces</taxon>
    </lineage>
</organism>
<evidence type="ECO:0000313" key="3">
    <source>
        <dbReference type="EMBL" id="QKD79344.1"/>
    </source>
</evidence>
<reference evidence="3 4" key="1">
    <citation type="submission" date="2020-05" db="EMBL/GenBank/DDBJ databases">
        <title>Actinomyces sp. zg-325.</title>
        <authorList>
            <person name="Yang C."/>
        </authorList>
    </citation>
    <scope>NUCLEOTIDE SEQUENCE [LARGE SCALE GENOMIC DNA]</scope>
    <source>
        <strain evidence="4">zg-325</strain>
    </source>
</reference>
<feature type="compositionally biased region" description="Low complexity" evidence="1">
    <location>
        <begin position="1"/>
        <end position="20"/>
    </location>
</feature>
<feature type="compositionally biased region" description="Polar residues" evidence="1">
    <location>
        <begin position="163"/>
        <end position="172"/>
    </location>
</feature>
<evidence type="ECO:0000256" key="1">
    <source>
        <dbReference type="SAM" id="MobiDB-lite"/>
    </source>
</evidence>
<evidence type="ECO:0000313" key="4">
    <source>
        <dbReference type="Proteomes" id="UP000504752"/>
    </source>
</evidence>
<dbReference type="AlphaFoldDB" id="A0A6M8AYT6"/>
<feature type="domain" description="Transposase IS204/IS1001/IS1096/IS1165 DDE" evidence="2">
    <location>
        <begin position="56"/>
        <end position="115"/>
    </location>
</feature>
<dbReference type="InterPro" id="IPR002560">
    <property type="entry name" value="Transposase_DDE"/>
</dbReference>
<feature type="compositionally biased region" description="Low complexity" evidence="1">
    <location>
        <begin position="117"/>
        <end position="127"/>
    </location>
</feature>
<feature type="compositionally biased region" description="Polar residues" evidence="1">
    <location>
        <begin position="51"/>
        <end position="71"/>
    </location>
</feature>
<dbReference type="Proteomes" id="UP000504752">
    <property type="component" value="Chromosome"/>
</dbReference>
<feature type="compositionally biased region" description="Low complexity" evidence="1">
    <location>
        <begin position="174"/>
        <end position="185"/>
    </location>
</feature>
<feature type="region of interest" description="Disordered" evidence="1">
    <location>
        <begin position="111"/>
        <end position="217"/>
    </location>
</feature>
<dbReference type="RefSeq" id="WP_159523986.1">
    <property type="nucleotide sequence ID" value="NZ_VWPF01000009.1"/>
</dbReference>
<dbReference type="KEGG" id="amam:HPC72_02910"/>
<feature type="region of interest" description="Disordered" evidence="1">
    <location>
        <begin position="1"/>
        <end position="72"/>
    </location>
</feature>
<feature type="compositionally biased region" description="Basic and acidic residues" evidence="1">
    <location>
        <begin position="201"/>
        <end position="217"/>
    </location>
</feature>
<proteinExistence type="predicted"/>